<proteinExistence type="predicted"/>
<dbReference type="SMART" id="SM00768">
    <property type="entry name" value="X8"/>
    <property type="match status" value="1"/>
</dbReference>
<reference evidence="12" key="1">
    <citation type="submission" date="2023-03" db="EMBL/GenBank/DDBJ databases">
        <authorList>
            <person name="Julca I."/>
        </authorList>
    </citation>
    <scope>NUCLEOTIDE SEQUENCE</scope>
</reference>
<feature type="region of interest" description="Disordered" evidence="9">
    <location>
        <begin position="169"/>
        <end position="235"/>
    </location>
</feature>
<keyword evidence="13" id="KW-1185">Reference proteome</keyword>
<feature type="transmembrane region" description="Helical" evidence="10">
    <location>
        <begin position="29"/>
        <end position="50"/>
    </location>
</feature>
<evidence type="ECO:0000256" key="10">
    <source>
        <dbReference type="SAM" id="Phobius"/>
    </source>
</evidence>
<keyword evidence="10" id="KW-1133">Transmembrane helix</keyword>
<comment type="subcellular location">
    <subcellularLocation>
        <location evidence="1">Cell membrane</location>
        <topology evidence="1">Lipid-anchor</topology>
        <topology evidence="1">GPI-anchor</topology>
    </subcellularLocation>
</comment>
<keyword evidence="6" id="KW-1015">Disulfide bond</keyword>
<gene>
    <name evidence="12" type="ORF">OLC1_LOCUS23748</name>
</gene>
<dbReference type="InterPro" id="IPR012946">
    <property type="entry name" value="X8"/>
</dbReference>
<keyword evidence="5 10" id="KW-0472">Membrane</keyword>
<dbReference type="PANTHER" id="PTHR31044">
    <property type="entry name" value="BETA-1,3 GLUCANASE"/>
    <property type="match status" value="1"/>
</dbReference>
<name>A0AAV1EDI5_OLDCO</name>
<evidence type="ECO:0000256" key="4">
    <source>
        <dbReference type="ARBA" id="ARBA00022729"/>
    </source>
</evidence>
<dbReference type="GO" id="GO:0005886">
    <property type="term" value="C:plasma membrane"/>
    <property type="evidence" value="ECO:0007669"/>
    <property type="project" value="UniProtKB-SubCell"/>
</dbReference>
<feature type="compositionally biased region" description="Gly residues" evidence="9">
    <location>
        <begin position="215"/>
        <end position="227"/>
    </location>
</feature>
<keyword evidence="4" id="KW-0732">Signal</keyword>
<keyword evidence="8" id="KW-0449">Lipoprotein</keyword>
<protein>
    <submittedName>
        <fullName evidence="12">OLC1v1019188C1</fullName>
    </submittedName>
</protein>
<feature type="domain" description="X8" evidence="11">
    <location>
        <begin position="76"/>
        <end position="160"/>
    </location>
</feature>
<dbReference type="PANTHER" id="PTHR31044:SF47">
    <property type="entry name" value="CARBOHYDRATE-BINDING X8 DOMAIN SUPERFAMILY PROTEIN"/>
    <property type="match status" value="1"/>
</dbReference>
<evidence type="ECO:0000313" key="12">
    <source>
        <dbReference type="EMBL" id="CAI9117730.1"/>
    </source>
</evidence>
<evidence type="ECO:0000256" key="9">
    <source>
        <dbReference type="SAM" id="MobiDB-lite"/>
    </source>
</evidence>
<keyword evidence="7" id="KW-0325">Glycoprotein</keyword>
<organism evidence="12 13">
    <name type="scientific">Oldenlandia corymbosa var. corymbosa</name>
    <dbReference type="NCBI Taxonomy" id="529605"/>
    <lineage>
        <taxon>Eukaryota</taxon>
        <taxon>Viridiplantae</taxon>
        <taxon>Streptophyta</taxon>
        <taxon>Embryophyta</taxon>
        <taxon>Tracheophyta</taxon>
        <taxon>Spermatophyta</taxon>
        <taxon>Magnoliopsida</taxon>
        <taxon>eudicotyledons</taxon>
        <taxon>Gunneridae</taxon>
        <taxon>Pentapetalae</taxon>
        <taxon>asterids</taxon>
        <taxon>lamiids</taxon>
        <taxon>Gentianales</taxon>
        <taxon>Rubiaceae</taxon>
        <taxon>Rubioideae</taxon>
        <taxon>Spermacoceae</taxon>
        <taxon>Hedyotis-Oldenlandia complex</taxon>
        <taxon>Oldenlandia</taxon>
    </lineage>
</organism>
<keyword evidence="10" id="KW-0812">Transmembrane</keyword>
<feature type="compositionally biased region" description="Low complexity" evidence="9">
    <location>
        <begin position="169"/>
        <end position="191"/>
    </location>
</feature>
<evidence type="ECO:0000256" key="2">
    <source>
        <dbReference type="ARBA" id="ARBA00022475"/>
    </source>
</evidence>
<dbReference type="InterPro" id="IPR044788">
    <property type="entry name" value="X8_dom_prot"/>
</dbReference>
<dbReference type="FunFam" id="1.20.58.1040:FF:000001">
    <property type="entry name" value="Glucan endo-1,3-beta-glucosidase 4"/>
    <property type="match status" value="1"/>
</dbReference>
<evidence type="ECO:0000256" key="8">
    <source>
        <dbReference type="ARBA" id="ARBA00023288"/>
    </source>
</evidence>
<dbReference type="Proteomes" id="UP001161247">
    <property type="component" value="Chromosome 9"/>
</dbReference>
<evidence type="ECO:0000256" key="7">
    <source>
        <dbReference type="ARBA" id="ARBA00023180"/>
    </source>
</evidence>
<evidence type="ECO:0000256" key="1">
    <source>
        <dbReference type="ARBA" id="ARBA00004609"/>
    </source>
</evidence>
<evidence type="ECO:0000256" key="6">
    <source>
        <dbReference type="ARBA" id="ARBA00023157"/>
    </source>
</evidence>
<dbReference type="GO" id="GO:0009506">
    <property type="term" value="C:plasmodesma"/>
    <property type="evidence" value="ECO:0007669"/>
    <property type="project" value="UniProtKB-ARBA"/>
</dbReference>
<dbReference type="AlphaFoldDB" id="A0AAV1EDI5"/>
<keyword evidence="3" id="KW-0336">GPI-anchor</keyword>
<sequence>MEEILKPILHRHRRFRTTASDRRRRRRCLFLDSLVSLVVMVSIVVTATMAQQTIPTVVPPPPPASTIPTLPSPTSSWCVARSDASDQAMQAALDYACSAGADCAPIQSSGLCYLPNTLIAHASYAFNSYYQRKSMAPGSCNFAGTATVAKTDPSYGSCVYPSSLSSAGGATTTNGTPGGTTANPGAGSTSTNPAMNPYLNTPPPPLSTGTTPFYGNGGLTPGIGGPGNVTPSQTSRAASHSSVSVSLILLLLVIPVVYQP</sequence>
<evidence type="ECO:0000259" key="11">
    <source>
        <dbReference type="SMART" id="SM00768"/>
    </source>
</evidence>
<dbReference type="Pfam" id="PF07983">
    <property type="entry name" value="X8"/>
    <property type="match status" value="1"/>
</dbReference>
<dbReference type="EMBL" id="OX459126">
    <property type="protein sequence ID" value="CAI9117730.1"/>
    <property type="molecule type" value="Genomic_DNA"/>
</dbReference>
<accession>A0AAV1EDI5</accession>
<evidence type="ECO:0000313" key="13">
    <source>
        <dbReference type="Proteomes" id="UP001161247"/>
    </source>
</evidence>
<dbReference type="GO" id="GO:0098552">
    <property type="term" value="C:side of membrane"/>
    <property type="evidence" value="ECO:0007669"/>
    <property type="project" value="UniProtKB-KW"/>
</dbReference>
<evidence type="ECO:0000256" key="5">
    <source>
        <dbReference type="ARBA" id="ARBA00023136"/>
    </source>
</evidence>
<keyword evidence="2" id="KW-1003">Cell membrane</keyword>
<evidence type="ECO:0000256" key="3">
    <source>
        <dbReference type="ARBA" id="ARBA00022622"/>
    </source>
</evidence>
<dbReference type="Gene3D" id="1.20.58.1040">
    <property type="match status" value="1"/>
</dbReference>